<feature type="region of interest" description="Disordered" evidence="1">
    <location>
        <begin position="33"/>
        <end position="69"/>
    </location>
</feature>
<dbReference type="KEGG" id="ela:UCREL1_7741"/>
<dbReference type="eggNOG" id="ENOG502SSX2">
    <property type="taxonomic scope" value="Eukaryota"/>
</dbReference>
<name>M7SM66_EUTLA</name>
<sequence>MARSRLPLLVGVTAVGGVGYYLYQAGGEPKVAQRQAEADAHSVSSRLRSELPGRGKEAEKEAEKYGAQAGAKFDNATRAELSRSAAEGEAYAKNAKDAALKKVDEFDKKVEAEASKAKSGVSSWFGGGK</sequence>
<feature type="compositionally biased region" description="Basic and acidic residues" evidence="1">
    <location>
        <begin position="47"/>
        <end position="64"/>
    </location>
</feature>
<accession>M7SM66</accession>
<organism evidence="2 3">
    <name type="scientific">Eutypa lata (strain UCR-EL1)</name>
    <name type="common">Grapevine dieback disease fungus</name>
    <name type="synonym">Eutypa armeniacae</name>
    <dbReference type="NCBI Taxonomy" id="1287681"/>
    <lineage>
        <taxon>Eukaryota</taxon>
        <taxon>Fungi</taxon>
        <taxon>Dikarya</taxon>
        <taxon>Ascomycota</taxon>
        <taxon>Pezizomycotina</taxon>
        <taxon>Sordariomycetes</taxon>
        <taxon>Xylariomycetidae</taxon>
        <taxon>Xylariales</taxon>
        <taxon>Diatrypaceae</taxon>
        <taxon>Eutypa</taxon>
    </lineage>
</organism>
<dbReference type="OrthoDB" id="5355126at2759"/>
<reference evidence="3" key="1">
    <citation type="journal article" date="2013" name="Genome Announc.">
        <title>Draft genome sequence of the grapevine dieback fungus Eutypa lata UCR-EL1.</title>
        <authorList>
            <person name="Blanco-Ulate B."/>
            <person name="Rolshausen P.E."/>
            <person name="Cantu D."/>
        </authorList>
    </citation>
    <scope>NUCLEOTIDE SEQUENCE [LARGE SCALE GENOMIC DNA]</scope>
    <source>
        <strain evidence="3">UCR-EL1</strain>
    </source>
</reference>
<evidence type="ECO:0000313" key="3">
    <source>
        <dbReference type="Proteomes" id="UP000012174"/>
    </source>
</evidence>
<evidence type="ECO:0000256" key="1">
    <source>
        <dbReference type="SAM" id="MobiDB-lite"/>
    </source>
</evidence>
<protein>
    <submittedName>
        <fullName evidence="2">Putative calcofluor white hypersensitive protein</fullName>
    </submittedName>
</protein>
<dbReference type="OMA" id="KHQMRID"/>
<dbReference type="AlphaFoldDB" id="M7SM66"/>
<proteinExistence type="predicted"/>
<dbReference type="EMBL" id="KB706895">
    <property type="protein sequence ID" value="EMR65282.1"/>
    <property type="molecule type" value="Genomic_DNA"/>
</dbReference>
<keyword evidence="3" id="KW-1185">Reference proteome</keyword>
<dbReference type="Proteomes" id="UP000012174">
    <property type="component" value="Unassembled WGS sequence"/>
</dbReference>
<gene>
    <name evidence="2" type="ORF">UCREL1_7741</name>
</gene>
<dbReference type="HOGENOM" id="CLU_129945_1_0_1"/>
<evidence type="ECO:0000313" key="2">
    <source>
        <dbReference type="EMBL" id="EMR65282.1"/>
    </source>
</evidence>